<dbReference type="SMART" id="SM00849">
    <property type="entry name" value="Lactamase_B"/>
    <property type="match status" value="1"/>
</dbReference>
<dbReference type="OrthoDB" id="420651at2"/>
<reference evidence="3 4" key="1">
    <citation type="submission" date="2018-05" db="EMBL/GenBank/DDBJ databases">
        <title>Genomic Encyclopedia of Type Strains, Phase IV (KMG-IV): sequencing the most valuable type-strain genomes for metagenomic binning, comparative biology and taxonomic classification.</title>
        <authorList>
            <person name="Goeker M."/>
        </authorList>
    </citation>
    <scope>NUCLEOTIDE SEQUENCE [LARGE SCALE GENOMIC DNA]</scope>
    <source>
        <strain evidence="3 4">DSM 103371</strain>
    </source>
</reference>
<gene>
    <name evidence="3" type="ORF">C8D95_109176</name>
</gene>
<dbReference type="EMBL" id="QGGV01000009">
    <property type="protein sequence ID" value="PWK55088.1"/>
    <property type="molecule type" value="Genomic_DNA"/>
</dbReference>
<dbReference type="GO" id="GO:0016787">
    <property type="term" value="F:hydrolase activity"/>
    <property type="evidence" value="ECO:0007669"/>
    <property type="project" value="UniProtKB-KW"/>
</dbReference>
<feature type="domain" description="Metallo-beta-lactamase" evidence="2">
    <location>
        <begin position="88"/>
        <end position="271"/>
    </location>
</feature>
<dbReference type="AlphaFoldDB" id="A0A316G2Q2"/>
<dbReference type="InterPro" id="IPR030829">
    <property type="entry name" value="SoxH-rel_PQQ_2"/>
</dbReference>
<keyword evidence="3" id="KW-0378">Hydrolase</keyword>
<evidence type="ECO:0000259" key="2">
    <source>
        <dbReference type="SMART" id="SM00849"/>
    </source>
</evidence>
<evidence type="ECO:0000313" key="4">
    <source>
        <dbReference type="Proteomes" id="UP000245390"/>
    </source>
</evidence>
<dbReference type="InterPro" id="IPR001279">
    <property type="entry name" value="Metallo-B-lactamas"/>
</dbReference>
<dbReference type="KEGG" id="salo:EF888_19415"/>
<dbReference type="PANTHER" id="PTHR42951">
    <property type="entry name" value="METALLO-BETA-LACTAMASE DOMAIN-CONTAINING"/>
    <property type="match status" value="1"/>
</dbReference>
<protein>
    <submittedName>
        <fullName evidence="3">Quinoprotein relay system zinc metallohydrolase 2</fullName>
    </submittedName>
</protein>
<evidence type="ECO:0000313" key="3">
    <source>
        <dbReference type="EMBL" id="PWK55088.1"/>
    </source>
</evidence>
<organism evidence="3 4">
    <name type="scientific">Silicimonas algicola</name>
    <dbReference type="NCBI Taxonomy" id="1826607"/>
    <lineage>
        <taxon>Bacteria</taxon>
        <taxon>Pseudomonadati</taxon>
        <taxon>Pseudomonadota</taxon>
        <taxon>Alphaproteobacteria</taxon>
        <taxon>Rhodobacterales</taxon>
        <taxon>Paracoccaceae</taxon>
    </lineage>
</organism>
<dbReference type="InterPro" id="IPR036866">
    <property type="entry name" value="RibonucZ/Hydroxyglut_hydro"/>
</dbReference>
<dbReference type="Pfam" id="PF00753">
    <property type="entry name" value="Lactamase_B"/>
    <property type="match status" value="1"/>
</dbReference>
<dbReference type="Proteomes" id="UP000245390">
    <property type="component" value="Unassembled WGS sequence"/>
</dbReference>
<keyword evidence="4" id="KW-1185">Reference proteome</keyword>
<dbReference type="PANTHER" id="PTHR42951:SF4">
    <property type="entry name" value="ACYL-COENZYME A THIOESTERASE MBLAC2"/>
    <property type="match status" value="1"/>
</dbReference>
<accession>A0A316G2Q2</accession>
<dbReference type="GO" id="GO:0017001">
    <property type="term" value="P:antibiotic catabolic process"/>
    <property type="evidence" value="ECO:0007669"/>
    <property type="project" value="UniProtKB-ARBA"/>
</dbReference>
<dbReference type="InterPro" id="IPR050855">
    <property type="entry name" value="NDM-1-like"/>
</dbReference>
<dbReference type="RefSeq" id="WP_109760485.1">
    <property type="nucleotide sequence ID" value="NZ_CP034588.1"/>
</dbReference>
<evidence type="ECO:0000256" key="1">
    <source>
        <dbReference type="ARBA" id="ARBA00005250"/>
    </source>
</evidence>
<dbReference type="SUPFAM" id="SSF56281">
    <property type="entry name" value="Metallo-hydrolase/oxidoreductase"/>
    <property type="match status" value="1"/>
</dbReference>
<sequence>MFEAVVTLCLGLANAECADRLLPGYEAATLEGCDAALQARTPSIPGGADGSPRCVPSGPTLSILEVAPGVFVHVGLIEEPSPGNDGDVSNSGFVVGRDSVAVIDAGGSRLAGEGLWRAVRAETDLPVSHVLLTHMHPDHIFGASVFTEAGAEVVGHADLPRALADRASTYVTSFERLVGSSFAGSAIPKVSVTIADPTEIDLGDRTLIVEPWPVAHTGTDMTVFDRATGVMFLGDLLFDEHTPSLDGSLKGWKGVLTDLTFRELEVVVPGHGAASLDWPEGAANLERYLSVLESDTRDAIERGDRIGDAIQTIAADEATRWSLFDAYNPRNATVAWTELEWE</sequence>
<dbReference type="NCBIfam" id="TIGR04559">
    <property type="entry name" value="SoxH_rel_PQQ_2"/>
    <property type="match status" value="1"/>
</dbReference>
<comment type="caution">
    <text evidence="3">The sequence shown here is derived from an EMBL/GenBank/DDBJ whole genome shotgun (WGS) entry which is preliminary data.</text>
</comment>
<proteinExistence type="inferred from homology"/>
<dbReference type="CDD" id="cd16282">
    <property type="entry name" value="metallo-hydrolase-like_MBL-fold"/>
    <property type="match status" value="1"/>
</dbReference>
<name>A0A316G2Q2_9RHOB</name>
<comment type="similarity">
    <text evidence="1">Belongs to the metallo-beta-lactamase superfamily. Class-B beta-lactamase family.</text>
</comment>
<dbReference type="Gene3D" id="3.60.15.10">
    <property type="entry name" value="Ribonuclease Z/Hydroxyacylglutathione hydrolase-like"/>
    <property type="match status" value="1"/>
</dbReference>